<evidence type="ECO:0000256" key="2">
    <source>
        <dbReference type="ARBA" id="ARBA00022824"/>
    </source>
</evidence>
<dbReference type="Proteomes" id="UP000218231">
    <property type="component" value="Unassembled WGS sequence"/>
</dbReference>
<accession>A0A2A2KMX4</accession>
<name>A0A2A2KMX4_9BILA</name>
<gene>
    <name evidence="7" type="ORF">WR25_03636</name>
</gene>
<evidence type="ECO:0000256" key="5">
    <source>
        <dbReference type="ARBA" id="ARBA00023329"/>
    </source>
</evidence>
<dbReference type="EMBL" id="LIAE01008137">
    <property type="protein sequence ID" value="PAV75272.1"/>
    <property type="molecule type" value="Genomic_DNA"/>
</dbReference>
<keyword evidence="8" id="KW-1185">Reference proteome</keyword>
<evidence type="ECO:0000256" key="6">
    <source>
        <dbReference type="SAM" id="Phobius"/>
    </source>
</evidence>
<keyword evidence="4 6" id="KW-0472">Membrane</keyword>
<dbReference type="InterPro" id="IPR019013">
    <property type="entry name" value="Vma21"/>
</dbReference>
<evidence type="ECO:0000313" key="8">
    <source>
        <dbReference type="Proteomes" id="UP000218231"/>
    </source>
</evidence>
<evidence type="ECO:0000256" key="4">
    <source>
        <dbReference type="ARBA" id="ARBA00023136"/>
    </source>
</evidence>
<evidence type="ECO:0000256" key="3">
    <source>
        <dbReference type="ARBA" id="ARBA00022989"/>
    </source>
</evidence>
<dbReference type="GO" id="GO:0005789">
    <property type="term" value="C:endoplasmic reticulum membrane"/>
    <property type="evidence" value="ECO:0007669"/>
    <property type="project" value="TreeGrafter"/>
</dbReference>
<dbReference type="PANTHER" id="PTHR31792:SF3">
    <property type="entry name" value="VACUOLAR ATPASE ASSEMBLY INTEGRAL MEMBRANE PROTEIN VMA21"/>
    <property type="match status" value="1"/>
</dbReference>
<dbReference type="PANTHER" id="PTHR31792">
    <property type="entry name" value="VACUOLAR ATPASE ASSEMBLY INTEGRAL MEMBRANE PROTEIN VMA21"/>
    <property type="match status" value="1"/>
</dbReference>
<dbReference type="STRING" id="2018661.A0A2A2KMX4"/>
<protein>
    <recommendedName>
        <fullName evidence="9">Vacuolar ATPase assembly integral membrane protein VMA21 homolog</fullName>
    </recommendedName>
</protein>
<feature type="transmembrane region" description="Helical" evidence="6">
    <location>
        <begin position="54"/>
        <end position="75"/>
    </location>
</feature>
<keyword evidence="2" id="KW-0256">Endoplasmic reticulum</keyword>
<evidence type="ECO:0000313" key="7">
    <source>
        <dbReference type="EMBL" id="PAV75272.1"/>
    </source>
</evidence>
<dbReference type="GO" id="GO:0070072">
    <property type="term" value="P:vacuolar proton-transporting V-type ATPase complex assembly"/>
    <property type="evidence" value="ECO:0007669"/>
    <property type="project" value="InterPro"/>
</dbReference>
<comment type="caution">
    <text evidence="7">The sequence shown here is derived from an EMBL/GenBank/DDBJ whole genome shotgun (WGS) entry which is preliminary data.</text>
</comment>
<evidence type="ECO:0008006" key="9">
    <source>
        <dbReference type="Google" id="ProtNLM"/>
    </source>
</evidence>
<sequence>MNELIPNLTERRVQGQLKSLAAYSLLVLLVPLGSMFFLKKFFFEAFLSYSPNDALTYSAVIAIILVHVVVVLWVFTATGGEEDKKGDKKD</sequence>
<dbReference type="AlphaFoldDB" id="A0A2A2KMX4"/>
<reference evidence="7 8" key="1">
    <citation type="journal article" date="2017" name="Curr. Biol.">
        <title>Genome architecture and evolution of a unichromosomal asexual nematode.</title>
        <authorList>
            <person name="Fradin H."/>
            <person name="Zegar C."/>
            <person name="Gutwein M."/>
            <person name="Lucas J."/>
            <person name="Kovtun M."/>
            <person name="Corcoran D."/>
            <person name="Baugh L.R."/>
            <person name="Kiontke K."/>
            <person name="Gunsalus K."/>
            <person name="Fitch D.H."/>
            <person name="Piano F."/>
        </authorList>
    </citation>
    <scope>NUCLEOTIDE SEQUENCE [LARGE SCALE GENOMIC DNA]</scope>
    <source>
        <strain evidence="7">PF1309</strain>
    </source>
</reference>
<keyword evidence="1 6" id="KW-0812">Transmembrane</keyword>
<feature type="transmembrane region" description="Helical" evidence="6">
    <location>
        <begin position="20"/>
        <end position="42"/>
    </location>
</feature>
<dbReference type="Pfam" id="PF09446">
    <property type="entry name" value="VMA21"/>
    <property type="match status" value="1"/>
</dbReference>
<evidence type="ECO:0000256" key="1">
    <source>
        <dbReference type="ARBA" id="ARBA00022692"/>
    </source>
</evidence>
<dbReference type="GO" id="GO:0031410">
    <property type="term" value="C:cytoplasmic vesicle"/>
    <property type="evidence" value="ECO:0007669"/>
    <property type="project" value="UniProtKB-KW"/>
</dbReference>
<organism evidence="7 8">
    <name type="scientific">Diploscapter pachys</name>
    <dbReference type="NCBI Taxonomy" id="2018661"/>
    <lineage>
        <taxon>Eukaryota</taxon>
        <taxon>Metazoa</taxon>
        <taxon>Ecdysozoa</taxon>
        <taxon>Nematoda</taxon>
        <taxon>Chromadorea</taxon>
        <taxon>Rhabditida</taxon>
        <taxon>Rhabditina</taxon>
        <taxon>Rhabditomorpha</taxon>
        <taxon>Rhabditoidea</taxon>
        <taxon>Rhabditidae</taxon>
        <taxon>Diploscapter</taxon>
    </lineage>
</organism>
<keyword evidence="5" id="KW-0968">Cytoplasmic vesicle</keyword>
<keyword evidence="3 6" id="KW-1133">Transmembrane helix</keyword>
<proteinExistence type="predicted"/>